<dbReference type="EMBL" id="ABWP01000068">
    <property type="protein sequence ID" value="EEA84652.1"/>
    <property type="molecule type" value="Genomic_DNA"/>
</dbReference>
<reference evidence="1 2" key="1">
    <citation type="submission" date="2008-09" db="EMBL/GenBank/DDBJ databases">
        <authorList>
            <person name="Fulton L."/>
            <person name="Clifton S."/>
            <person name="Fulton B."/>
            <person name="Xu J."/>
            <person name="Minx P."/>
            <person name="Pepin K.H."/>
            <person name="Johnson M."/>
            <person name="Thiruvilangam P."/>
            <person name="Bhonagiri V."/>
            <person name="Nash W.E."/>
            <person name="Mardis E.R."/>
            <person name="Wilson R.K."/>
        </authorList>
    </citation>
    <scope>NUCLEOTIDE SEQUENCE [LARGE SCALE GENOMIC DNA]</scope>
    <source>
        <strain evidence="1 2">DSM 13275</strain>
    </source>
</reference>
<comment type="caution">
    <text evidence="1">The sequence shown here is derived from an EMBL/GenBank/DDBJ whole genome shotgun (WGS) entry which is preliminary data.</text>
</comment>
<dbReference type="STRING" id="500633.CLOHIR_01732"/>
<dbReference type="RefSeq" id="WP_006440592.1">
    <property type="nucleotide sequence ID" value="NZ_DS995358.1"/>
</dbReference>
<protein>
    <submittedName>
        <fullName evidence="1">Uncharacterized protein</fullName>
    </submittedName>
</protein>
<dbReference type="AlphaFoldDB" id="B6G0S6"/>
<keyword evidence="2" id="KW-1185">Reference proteome</keyword>
<reference evidence="1 2" key="2">
    <citation type="submission" date="2008-10" db="EMBL/GenBank/DDBJ databases">
        <title>Draft genome sequence of Clostridium hiranonis (DSM 13275).</title>
        <authorList>
            <person name="Sudarsanam P."/>
            <person name="Ley R."/>
            <person name="Guruge J."/>
            <person name="Turnbaugh P.J."/>
            <person name="Mahowald M."/>
            <person name="Liep D."/>
            <person name="Gordon J."/>
        </authorList>
    </citation>
    <scope>NUCLEOTIDE SEQUENCE [LARGE SCALE GENOMIC DNA]</scope>
    <source>
        <strain evidence="1 2">DSM 13275</strain>
    </source>
</reference>
<dbReference type="Proteomes" id="UP000003178">
    <property type="component" value="Unassembled WGS sequence"/>
</dbReference>
<accession>B6G0S6</accession>
<evidence type="ECO:0000313" key="2">
    <source>
        <dbReference type="Proteomes" id="UP000003178"/>
    </source>
</evidence>
<gene>
    <name evidence="1" type="ORF">CLOHIR_01732</name>
</gene>
<organism evidence="1 2">
    <name type="scientific">Peptacetobacter hiranonis (strain DSM 13275 / JCM 10541 / KCTC 15199 / TO-931)</name>
    <name type="common">Clostridium hiranonis</name>
    <dbReference type="NCBI Taxonomy" id="500633"/>
    <lineage>
        <taxon>Bacteria</taxon>
        <taxon>Bacillati</taxon>
        <taxon>Bacillota</taxon>
        <taxon>Clostridia</taxon>
        <taxon>Peptostreptococcales</taxon>
        <taxon>Peptostreptococcaceae</taxon>
        <taxon>Peptacetobacter</taxon>
    </lineage>
</organism>
<evidence type="ECO:0000313" key="1">
    <source>
        <dbReference type="EMBL" id="EEA84652.1"/>
    </source>
</evidence>
<dbReference type="HOGENOM" id="CLU_1173800_0_0_9"/>
<sequence length="236" mass="28530">MIYSLEQIRRRCDKVEKGVLFSTKTIFGDRDAKYPIFTPTTYLRKWDFRDVPAEILAKYDLEPKEYYYCGSHQQRTQKTRDYLLYYDIAIRKANNKASQKLREFFVKYVNYYVNEKNKDIIETVKFFFEVEKMIYSDDRNKMEKIERFENDKLLIRQFKGEPIVLLSDSPKDTTLMLDKEKNKIVERKGYEGEFKENINKTLSTLVVRGMKQPKKINDFTSYWFSDVEFKEVQNDK</sequence>
<name>B6G0S6_PEPHT</name>
<proteinExistence type="predicted"/>